<dbReference type="EMBL" id="EQ978315">
    <property type="protein sequence ID" value="EEF26030.1"/>
    <property type="molecule type" value="Genomic_DNA"/>
</dbReference>
<feature type="non-terminal residue" evidence="1">
    <location>
        <position position="1"/>
    </location>
</feature>
<evidence type="ECO:0000313" key="2">
    <source>
        <dbReference type="Proteomes" id="UP000008311"/>
    </source>
</evidence>
<protein>
    <submittedName>
        <fullName evidence="1">Uncharacterized protein</fullName>
    </submittedName>
</protein>
<organism evidence="1 2">
    <name type="scientific">Ricinus communis</name>
    <name type="common">Castor bean</name>
    <dbReference type="NCBI Taxonomy" id="3988"/>
    <lineage>
        <taxon>Eukaryota</taxon>
        <taxon>Viridiplantae</taxon>
        <taxon>Streptophyta</taxon>
        <taxon>Embryophyta</taxon>
        <taxon>Tracheophyta</taxon>
        <taxon>Spermatophyta</taxon>
        <taxon>Magnoliopsida</taxon>
        <taxon>eudicotyledons</taxon>
        <taxon>Gunneridae</taxon>
        <taxon>Pentapetalae</taxon>
        <taxon>rosids</taxon>
        <taxon>fabids</taxon>
        <taxon>Malpighiales</taxon>
        <taxon>Euphorbiaceae</taxon>
        <taxon>Acalyphoideae</taxon>
        <taxon>Acalypheae</taxon>
        <taxon>Ricinus</taxon>
    </lineage>
</organism>
<proteinExistence type="predicted"/>
<accession>B9TDN5</accession>
<dbReference type="AlphaFoldDB" id="B9TDN5"/>
<reference evidence="2" key="1">
    <citation type="journal article" date="2010" name="Nat. Biotechnol.">
        <title>Draft genome sequence of the oilseed species Ricinus communis.</title>
        <authorList>
            <person name="Chan A.P."/>
            <person name="Crabtree J."/>
            <person name="Zhao Q."/>
            <person name="Lorenzi H."/>
            <person name="Orvis J."/>
            <person name="Puiu D."/>
            <person name="Melake-Berhan A."/>
            <person name="Jones K.M."/>
            <person name="Redman J."/>
            <person name="Chen G."/>
            <person name="Cahoon E.B."/>
            <person name="Gedil M."/>
            <person name="Stanke M."/>
            <person name="Haas B.J."/>
            <person name="Wortman J.R."/>
            <person name="Fraser-Liggett C.M."/>
            <person name="Ravel J."/>
            <person name="Rabinowicz P.D."/>
        </authorList>
    </citation>
    <scope>NUCLEOTIDE SEQUENCE [LARGE SCALE GENOMIC DNA]</scope>
    <source>
        <strain evidence="2">cv. Hale</strain>
    </source>
</reference>
<dbReference type="InParanoid" id="B9TDN5"/>
<gene>
    <name evidence="1" type="ORF">RCOM_1958770</name>
</gene>
<keyword evidence="2" id="KW-1185">Reference proteome</keyword>
<dbReference type="Proteomes" id="UP000008311">
    <property type="component" value="Unassembled WGS sequence"/>
</dbReference>
<sequence>FRHANDSGLRRYFARGIAGAIADQSGGARRPALSGNRAGAAGIAEYTGREFRLFQFVIAPGSTPGSAVYGGRMKALARGGSDDSQNFRSRGFALVAGGSASRGQ</sequence>
<evidence type="ECO:0000313" key="1">
    <source>
        <dbReference type="EMBL" id="EEF26030.1"/>
    </source>
</evidence>
<name>B9TDN5_RICCO</name>